<comment type="catalytic activity">
    <reaction evidence="10 11">
        <text>protoporphyrinogen IX + 3 O2 = protoporphyrin IX + 3 H2O2</text>
        <dbReference type="Rhea" id="RHEA:25576"/>
        <dbReference type="ChEBI" id="CHEBI:15379"/>
        <dbReference type="ChEBI" id="CHEBI:16240"/>
        <dbReference type="ChEBI" id="CHEBI:57306"/>
        <dbReference type="ChEBI" id="CHEBI:57307"/>
        <dbReference type="EC" id="1.3.3.4"/>
    </reaction>
</comment>
<dbReference type="InterPro" id="IPR036188">
    <property type="entry name" value="FAD/NAD-bd_sf"/>
</dbReference>
<evidence type="ECO:0000256" key="1">
    <source>
        <dbReference type="ARBA" id="ARBA00002600"/>
    </source>
</evidence>
<feature type="domain" description="Amine oxidase" evidence="13">
    <location>
        <begin position="28"/>
        <end position="575"/>
    </location>
</feature>
<evidence type="ECO:0000259" key="13">
    <source>
        <dbReference type="Pfam" id="PF01593"/>
    </source>
</evidence>
<keyword evidence="9 11" id="KW-0627">Porphyrin biosynthesis</keyword>
<evidence type="ECO:0000256" key="8">
    <source>
        <dbReference type="ARBA" id="ARBA00023133"/>
    </source>
</evidence>
<comment type="caution">
    <text evidence="14">The sequence shown here is derived from an EMBL/GenBank/DDBJ whole genome shotgun (WGS) entry which is preliminary data.</text>
</comment>
<dbReference type="PANTHER" id="PTHR42923">
    <property type="entry name" value="PROTOPORPHYRINOGEN OXIDASE"/>
    <property type="match status" value="1"/>
</dbReference>
<dbReference type="Gene3D" id="1.10.3110.10">
    <property type="entry name" value="protoporphyrinogen ix oxidase, domain 3"/>
    <property type="match status" value="1"/>
</dbReference>
<feature type="region of interest" description="Disordered" evidence="12">
    <location>
        <begin position="257"/>
        <end position="304"/>
    </location>
</feature>
<gene>
    <name evidence="14" type="ORF">ACHAXA_002207</name>
</gene>
<evidence type="ECO:0000256" key="9">
    <source>
        <dbReference type="ARBA" id="ARBA00023244"/>
    </source>
</evidence>
<keyword evidence="5 11" id="KW-0285">Flavoprotein</keyword>
<comment type="subcellular location">
    <subcellularLocation>
        <location evidence="11">Mitochondrion inner membrane</location>
    </subcellularLocation>
</comment>
<keyword evidence="8 11" id="KW-0350">Heme biosynthesis</keyword>
<evidence type="ECO:0000256" key="12">
    <source>
        <dbReference type="SAM" id="MobiDB-lite"/>
    </source>
</evidence>
<dbReference type="Pfam" id="PF01593">
    <property type="entry name" value="Amino_oxidase"/>
    <property type="match status" value="1"/>
</dbReference>
<evidence type="ECO:0000256" key="6">
    <source>
        <dbReference type="ARBA" id="ARBA00022827"/>
    </source>
</evidence>
<feature type="compositionally biased region" description="Low complexity" evidence="12">
    <location>
        <begin position="257"/>
        <end position="272"/>
    </location>
</feature>
<organism evidence="14 15">
    <name type="scientific">Cyclostephanos tholiformis</name>
    <dbReference type="NCBI Taxonomy" id="382380"/>
    <lineage>
        <taxon>Eukaryota</taxon>
        <taxon>Sar</taxon>
        <taxon>Stramenopiles</taxon>
        <taxon>Ochrophyta</taxon>
        <taxon>Bacillariophyta</taxon>
        <taxon>Coscinodiscophyceae</taxon>
        <taxon>Thalassiosirophycidae</taxon>
        <taxon>Stephanodiscales</taxon>
        <taxon>Stephanodiscaceae</taxon>
        <taxon>Cyclostephanos</taxon>
    </lineage>
</organism>
<dbReference type="PANTHER" id="PTHR42923:SF3">
    <property type="entry name" value="PROTOPORPHYRINOGEN OXIDASE"/>
    <property type="match status" value="1"/>
</dbReference>
<evidence type="ECO:0000256" key="10">
    <source>
        <dbReference type="ARBA" id="ARBA00047554"/>
    </source>
</evidence>
<protein>
    <recommendedName>
        <fullName evidence="4 11">Protoporphyrinogen oxidase</fullName>
        <ecNumber evidence="4 11">1.3.3.4</ecNumber>
    </recommendedName>
</protein>
<name>A0ABD3RWW1_9STRA</name>
<keyword evidence="7 11" id="KW-0560">Oxidoreductase</keyword>
<comment type="function">
    <text evidence="1 11">Catalyzes the 6-electron oxidation of protoporphyrinogen-IX to form protoporphyrin-IX.</text>
</comment>
<keyword evidence="6 11" id="KW-0274">FAD</keyword>
<sequence>MTTTNAVVRDVDDHHHLYDCLVVGGGISGSTLAHNLHRSHGVDVLLCESSDRLGGNVCTSTVALSEDDDDNDDGGASFFLYEEGPSNFETSPCVMRISDELDLSNEIVLASENRSLSTWIYHDDGRIHPLPDGKRIFGRGGILDFVLRDDLLSWRGKLRAFAGLFLGHPPPPTPPNDDDDAVEESIMDWSIRTLGAEAYRTIIEPIVSGIYVGDPSRLSARTTLPKLMRMEGRAYELGWNVRGALLYGGLAMRRDAAAGSGEGMPSSSSSSPTEEEEERRNDEAEDRHHHHHHPPPRGYDDYHGRPGSYKTGLIALPNAIMDELGPSRVRLSWRLTNVERGANNDDDDGGGGYYVATFDNDGTHRKVKARTLVVTIPTYAIGTSLDVVLPGSADLFGRGKSDDAKISGGVSYPPVASVTVAYPKSAFRDVDLADGSGNLRDLPGFGMVSTRSAGLRILATLFSSSLFPGRCPVEYNLLSCTIGGARDEAVGAMSEDDLVAVVDGDLRTMLLRPEAPHPKVLGLKIWPRAIPQYELGHSDTMTELKRMEDTNDAGGLWVCGNYRTGVSLTACINFGYDHAKVVAGHLSSKRRG</sequence>
<evidence type="ECO:0000313" key="14">
    <source>
        <dbReference type="EMBL" id="KAL3816721.1"/>
    </source>
</evidence>
<dbReference type="Gene3D" id="3.50.50.60">
    <property type="entry name" value="FAD/NAD(P)-binding domain"/>
    <property type="match status" value="1"/>
</dbReference>
<dbReference type="EMBL" id="JALLPB020000135">
    <property type="protein sequence ID" value="KAL3816721.1"/>
    <property type="molecule type" value="Genomic_DNA"/>
</dbReference>
<comment type="cofactor">
    <cofactor evidence="11">
        <name>FAD</name>
        <dbReference type="ChEBI" id="CHEBI:57692"/>
    </cofactor>
    <text evidence="11">Binds 1 FAD per subunit.</text>
</comment>
<evidence type="ECO:0000256" key="2">
    <source>
        <dbReference type="ARBA" id="ARBA00005073"/>
    </source>
</evidence>
<dbReference type="AlphaFoldDB" id="A0ABD3RWW1"/>
<dbReference type="GO" id="GO:0006782">
    <property type="term" value="P:protoporphyrinogen IX biosynthetic process"/>
    <property type="evidence" value="ECO:0007669"/>
    <property type="project" value="UniProtKB-UniRule"/>
</dbReference>
<dbReference type="Gene3D" id="3.90.660.20">
    <property type="entry name" value="Protoporphyrinogen oxidase, mitochondrial, domain 2"/>
    <property type="match status" value="1"/>
</dbReference>
<reference evidence="14 15" key="1">
    <citation type="submission" date="2024-10" db="EMBL/GenBank/DDBJ databases">
        <title>Updated reference genomes for cyclostephanoid diatoms.</title>
        <authorList>
            <person name="Roberts W.R."/>
            <person name="Alverson A.J."/>
        </authorList>
    </citation>
    <scope>NUCLEOTIDE SEQUENCE [LARGE SCALE GENOMIC DNA]</scope>
    <source>
        <strain evidence="14 15">AJA228-03</strain>
    </source>
</reference>
<dbReference type="NCBIfam" id="TIGR00562">
    <property type="entry name" value="proto_IX_ox"/>
    <property type="match status" value="1"/>
</dbReference>
<dbReference type="InterPro" id="IPR050464">
    <property type="entry name" value="Zeta_carotene_desat/Oxidored"/>
</dbReference>
<evidence type="ECO:0000256" key="11">
    <source>
        <dbReference type="RuleBase" id="RU367069"/>
    </source>
</evidence>
<accession>A0ABD3RWW1</accession>
<dbReference type="EC" id="1.3.3.4" evidence="4 11"/>
<feature type="compositionally biased region" description="Basic and acidic residues" evidence="12">
    <location>
        <begin position="278"/>
        <end position="287"/>
    </location>
</feature>
<dbReference type="Proteomes" id="UP001530377">
    <property type="component" value="Unassembled WGS sequence"/>
</dbReference>
<evidence type="ECO:0000256" key="4">
    <source>
        <dbReference type="ARBA" id="ARBA00012867"/>
    </source>
</evidence>
<evidence type="ECO:0000313" key="15">
    <source>
        <dbReference type="Proteomes" id="UP001530377"/>
    </source>
</evidence>
<dbReference type="SUPFAM" id="SSF54373">
    <property type="entry name" value="FAD-linked reductases, C-terminal domain"/>
    <property type="match status" value="1"/>
</dbReference>
<dbReference type="InterPro" id="IPR004572">
    <property type="entry name" value="Protoporphyrinogen_oxidase"/>
</dbReference>
<dbReference type="SUPFAM" id="SSF51905">
    <property type="entry name" value="FAD/NAD(P)-binding domain"/>
    <property type="match status" value="1"/>
</dbReference>
<evidence type="ECO:0000256" key="7">
    <source>
        <dbReference type="ARBA" id="ARBA00023002"/>
    </source>
</evidence>
<comment type="pathway">
    <text evidence="2 11">Porphyrin-containing compound metabolism; protoporphyrin-IX biosynthesis; protoporphyrin-IX from protoporphyrinogen-IX: step 1/1.</text>
</comment>
<proteinExistence type="inferred from homology"/>
<evidence type="ECO:0000256" key="5">
    <source>
        <dbReference type="ARBA" id="ARBA00022630"/>
    </source>
</evidence>
<comment type="similarity">
    <text evidence="3 11">Belongs to the protoporphyrinogen/coproporphyrinogen oxidase family. Protoporphyrinogen oxidase subfamily.</text>
</comment>
<evidence type="ECO:0000256" key="3">
    <source>
        <dbReference type="ARBA" id="ARBA00010551"/>
    </source>
</evidence>
<dbReference type="InterPro" id="IPR002937">
    <property type="entry name" value="Amino_oxidase"/>
</dbReference>
<keyword evidence="15" id="KW-1185">Reference proteome</keyword>
<dbReference type="GO" id="GO:0004729">
    <property type="term" value="F:oxygen-dependent protoporphyrinogen oxidase activity"/>
    <property type="evidence" value="ECO:0007669"/>
    <property type="project" value="UniProtKB-UniRule"/>
</dbReference>
<dbReference type="GO" id="GO:0005743">
    <property type="term" value="C:mitochondrial inner membrane"/>
    <property type="evidence" value="ECO:0007669"/>
    <property type="project" value="UniProtKB-SubCell"/>
</dbReference>